<reference evidence="3" key="1">
    <citation type="submission" date="2023-07" db="EMBL/GenBank/DDBJ databases">
        <title>30 novel species of actinomycetes from the DSMZ collection.</title>
        <authorList>
            <person name="Nouioui I."/>
        </authorList>
    </citation>
    <scope>NUCLEOTIDE SEQUENCE [LARGE SCALE GENOMIC DNA]</scope>
    <source>
        <strain evidence="3">DSM 45834</strain>
    </source>
</reference>
<sequence>MHHGRVEPDAACFTQVLATLSCETMLANADSDIGPRITTRNVAGRRPEPRASAHQRDDIAPALPRYAELVGLDPAPRELRHAVAQLVRAETEKRRP</sequence>
<organism evidence="2 3">
    <name type="scientific">Pseudonocardia charpentierae</name>
    <dbReference type="NCBI Taxonomy" id="3075545"/>
    <lineage>
        <taxon>Bacteria</taxon>
        <taxon>Bacillati</taxon>
        <taxon>Actinomycetota</taxon>
        <taxon>Actinomycetes</taxon>
        <taxon>Pseudonocardiales</taxon>
        <taxon>Pseudonocardiaceae</taxon>
        <taxon>Pseudonocardia</taxon>
    </lineage>
</organism>
<comment type="caution">
    <text evidence="2">The sequence shown here is derived from an EMBL/GenBank/DDBJ whole genome shotgun (WGS) entry which is preliminary data.</text>
</comment>
<feature type="compositionally biased region" description="Basic and acidic residues" evidence="1">
    <location>
        <begin position="45"/>
        <end position="59"/>
    </location>
</feature>
<proteinExistence type="predicted"/>
<dbReference type="Proteomes" id="UP001183202">
    <property type="component" value="Unassembled WGS sequence"/>
</dbReference>
<protein>
    <submittedName>
        <fullName evidence="2">Uncharacterized protein</fullName>
    </submittedName>
</protein>
<keyword evidence="3" id="KW-1185">Reference proteome</keyword>
<dbReference type="EMBL" id="JAVREJ010000030">
    <property type="protein sequence ID" value="MDT0353372.1"/>
    <property type="molecule type" value="Genomic_DNA"/>
</dbReference>
<gene>
    <name evidence="2" type="ORF">RM445_28080</name>
</gene>
<name>A0ABU2NHE4_9PSEU</name>
<evidence type="ECO:0000313" key="3">
    <source>
        <dbReference type="Proteomes" id="UP001183202"/>
    </source>
</evidence>
<dbReference type="PROSITE" id="PS51257">
    <property type="entry name" value="PROKAR_LIPOPROTEIN"/>
    <property type="match status" value="1"/>
</dbReference>
<evidence type="ECO:0000256" key="1">
    <source>
        <dbReference type="SAM" id="MobiDB-lite"/>
    </source>
</evidence>
<dbReference type="RefSeq" id="WP_311559885.1">
    <property type="nucleotide sequence ID" value="NZ_JAVREJ010000030.1"/>
</dbReference>
<evidence type="ECO:0000313" key="2">
    <source>
        <dbReference type="EMBL" id="MDT0353372.1"/>
    </source>
</evidence>
<accession>A0ABU2NHE4</accession>
<feature type="region of interest" description="Disordered" evidence="1">
    <location>
        <begin position="30"/>
        <end position="59"/>
    </location>
</feature>